<comment type="caution">
    <text evidence="2">The sequence shown here is derived from an EMBL/GenBank/DDBJ whole genome shotgun (WGS) entry which is preliminary data.</text>
</comment>
<sequence length="159" mass="17552">MFSLIKNDEKRLGLVSIELWTRHGNVGGWSPYLNSATAYPSYIIKLLPLGIEVKCSRTGVQGEFIFDQDTLVEFSNKDSIHSSSSSSRSRTYATVSRSFLLNNMISGIVEIHLVSRIIIVSITVVLAYLMDCIAKSSFSRSIAKAFIFTGQSGTSNTED</sequence>
<name>A0ABQ7AVF3_BRACR</name>
<evidence type="ECO:0000313" key="2">
    <source>
        <dbReference type="EMBL" id="KAF3518142.1"/>
    </source>
</evidence>
<dbReference type="EMBL" id="QGKV02001556">
    <property type="protein sequence ID" value="KAF3518142.1"/>
    <property type="molecule type" value="Genomic_DNA"/>
</dbReference>
<keyword evidence="1" id="KW-0812">Transmembrane</keyword>
<dbReference type="Proteomes" id="UP000266723">
    <property type="component" value="Unassembled WGS sequence"/>
</dbReference>
<evidence type="ECO:0000313" key="3">
    <source>
        <dbReference type="Proteomes" id="UP000266723"/>
    </source>
</evidence>
<feature type="transmembrane region" description="Helical" evidence="1">
    <location>
        <begin position="113"/>
        <end position="130"/>
    </location>
</feature>
<gene>
    <name evidence="2" type="ORF">DY000_02063317</name>
</gene>
<keyword evidence="1" id="KW-0472">Membrane</keyword>
<proteinExistence type="predicted"/>
<accession>A0ABQ7AVF3</accession>
<organism evidence="2 3">
    <name type="scientific">Brassica cretica</name>
    <name type="common">Mustard</name>
    <dbReference type="NCBI Taxonomy" id="69181"/>
    <lineage>
        <taxon>Eukaryota</taxon>
        <taxon>Viridiplantae</taxon>
        <taxon>Streptophyta</taxon>
        <taxon>Embryophyta</taxon>
        <taxon>Tracheophyta</taxon>
        <taxon>Spermatophyta</taxon>
        <taxon>Magnoliopsida</taxon>
        <taxon>eudicotyledons</taxon>
        <taxon>Gunneridae</taxon>
        <taxon>Pentapetalae</taxon>
        <taxon>rosids</taxon>
        <taxon>malvids</taxon>
        <taxon>Brassicales</taxon>
        <taxon>Brassicaceae</taxon>
        <taxon>Brassiceae</taxon>
        <taxon>Brassica</taxon>
    </lineage>
</organism>
<evidence type="ECO:0008006" key="4">
    <source>
        <dbReference type="Google" id="ProtNLM"/>
    </source>
</evidence>
<keyword evidence="3" id="KW-1185">Reference proteome</keyword>
<reference evidence="2 3" key="1">
    <citation type="journal article" date="2020" name="BMC Genomics">
        <title>Intraspecific diversification of the crop wild relative Brassica cretica Lam. using demographic model selection.</title>
        <authorList>
            <person name="Kioukis A."/>
            <person name="Michalopoulou V.A."/>
            <person name="Briers L."/>
            <person name="Pirintsos S."/>
            <person name="Studholme D.J."/>
            <person name="Pavlidis P."/>
            <person name="Sarris P.F."/>
        </authorList>
    </citation>
    <scope>NUCLEOTIDE SEQUENCE [LARGE SCALE GENOMIC DNA]</scope>
    <source>
        <strain evidence="3">cv. PFS-1207/04</strain>
    </source>
</reference>
<protein>
    <recommendedName>
        <fullName evidence="4">F-box associated domain-containing protein</fullName>
    </recommendedName>
</protein>
<evidence type="ECO:0000256" key="1">
    <source>
        <dbReference type="SAM" id="Phobius"/>
    </source>
</evidence>
<keyword evidence="1" id="KW-1133">Transmembrane helix</keyword>